<dbReference type="InterPro" id="IPR012338">
    <property type="entry name" value="Beta-lactam/transpept-like"/>
</dbReference>
<comment type="caution">
    <text evidence="14">The sequence shown here is derived from an EMBL/GenBank/DDBJ whole genome shotgun (WGS) entry which is preliminary data.</text>
</comment>
<evidence type="ECO:0000256" key="1">
    <source>
        <dbReference type="ARBA" id="ARBA00004752"/>
    </source>
</evidence>
<dbReference type="InterPro" id="IPR001460">
    <property type="entry name" value="PCN-bd_Tpept"/>
</dbReference>
<dbReference type="GO" id="GO:0008955">
    <property type="term" value="F:peptidoglycan glycosyltransferase activity"/>
    <property type="evidence" value="ECO:0007669"/>
    <property type="project" value="UniProtKB-EC"/>
</dbReference>
<dbReference type="InterPro" id="IPR023346">
    <property type="entry name" value="Lysozyme-like_dom_sf"/>
</dbReference>
<evidence type="ECO:0000313" key="15">
    <source>
        <dbReference type="Proteomes" id="UP000583752"/>
    </source>
</evidence>
<feature type="domain" description="Penicillin-binding protein transpeptidase" evidence="12">
    <location>
        <begin position="836"/>
        <end position="931"/>
    </location>
</feature>
<keyword evidence="4" id="KW-0121">Carboxypeptidase</keyword>
<evidence type="ECO:0000256" key="3">
    <source>
        <dbReference type="ARBA" id="ARBA00007739"/>
    </source>
</evidence>
<comment type="similarity">
    <text evidence="2">In the C-terminal section; belongs to the transpeptidase family.</text>
</comment>
<evidence type="ECO:0000256" key="2">
    <source>
        <dbReference type="ARBA" id="ARBA00007090"/>
    </source>
</evidence>
<keyword evidence="15" id="KW-1185">Reference proteome</keyword>
<evidence type="ECO:0000256" key="7">
    <source>
        <dbReference type="ARBA" id="ARBA00022679"/>
    </source>
</evidence>
<dbReference type="GO" id="GO:0004180">
    <property type="term" value="F:carboxypeptidase activity"/>
    <property type="evidence" value="ECO:0007669"/>
    <property type="project" value="UniProtKB-KW"/>
</dbReference>
<dbReference type="GO" id="GO:0030288">
    <property type="term" value="C:outer membrane-bounded periplasmic space"/>
    <property type="evidence" value="ECO:0007669"/>
    <property type="project" value="TreeGrafter"/>
</dbReference>
<feature type="domain" description="Glycosyl transferase family 51" evidence="13">
    <location>
        <begin position="149"/>
        <end position="327"/>
    </location>
</feature>
<dbReference type="GO" id="GO:0008658">
    <property type="term" value="F:penicillin binding"/>
    <property type="evidence" value="ECO:0007669"/>
    <property type="project" value="InterPro"/>
</dbReference>
<evidence type="ECO:0000313" key="14">
    <source>
        <dbReference type="EMBL" id="NML63366.1"/>
    </source>
</evidence>
<dbReference type="Gene3D" id="1.10.3810.10">
    <property type="entry name" value="Biosynthetic peptidoglycan transglycosylase-like"/>
    <property type="match status" value="1"/>
</dbReference>
<dbReference type="Proteomes" id="UP000583752">
    <property type="component" value="Unassembled WGS sequence"/>
</dbReference>
<keyword evidence="8" id="KW-0378">Hydrolase</keyword>
<evidence type="ECO:0000256" key="4">
    <source>
        <dbReference type="ARBA" id="ARBA00022645"/>
    </source>
</evidence>
<keyword evidence="9" id="KW-0511">Multifunctional enzyme</keyword>
<evidence type="ECO:0000259" key="13">
    <source>
        <dbReference type="Pfam" id="PF00912"/>
    </source>
</evidence>
<evidence type="ECO:0000259" key="12">
    <source>
        <dbReference type="Pfam" id="PF00905"/>
    </source>
</evidence>
<name>A0A848HN69_9BURK</name>
<dbReference type="GO" id="GO:0006508">
    <property type="term" value="P:proteolysis"/>
    <property type="evidence" value="ECO:0007669"/>
    <property type="project" value="UniProtKB-KW"/>
</dbReference>
<dbReference type="RefSeq" id="WP_169469323.1">
    <property type="nucleotide sequence ID" value="NZ_JABBGG010000016.1"/>
</dbReference>
<accession>A0A848HN69</accession>
<proteinExistence type="inferred from homology"/>
<dbReference type="InterPro" id="IPR001264">
    <property type="entry name" value="Glyco_trans_51"/>
</dbReference>
<dbReference type="AlphaFoldDB" id="A0A848HN69"/>
<dbReference type="UniPathway" id="UPA00219"/>
<keyword evidence="5" id="KW-0645">Protease</keyword>
<dbReference type="InterPro" id="IPR050396">
    <property type="entry name" value="Glycosyltr_51/Transpeptidase"/>
</dbReference>
<dbReference type="Pfam" id="PF00912">
    <property type="entry name" value="Transgly"/>
    <property type="match status" value="1"/>
</dbReference>
<evidence type="ECO:0000256" key="8">
    <source>
        <dbReference type="ARBA" id="ARBA00022801"/>
    </source>
</evidence>
<reference evidence="14 15" key="1">
    <citation type="submission" date="2020-04" db="EMBL/GenBank/DDBJ databases">
        <title>Massilia sp. RP-1-19 isolated from soil.</title>
        <authorList>
            <person name="Dahal R.H."/>
        </authorList>
    </citation>
    <scope>NUCLEOTIDE SEQUENCE [LARGE SCALE GENOMIC DNA]</scope>
    <source>
        <strain evidence="14 15">RP-1-19</strain>
    </source>
</reference>
<protein>
    <recommendedName>
        <fullName evidence="10">peptidoglycan glycosyltransferase</fullName>
        <ecNumber evidence="10">2.4.99.28</ecNumber>
    </recommendedName>
</protein>
<dbReference type="SUPFAM" id="SSF56601">
    <property type="entry name" value="beta-lactamase/transpeptidase-like"/>
    <property type="match status" value="2"/>
</dbReference>
<keyword evidence="7" id="KW-0808">Transferase</keyword>
<dbReference type="PANTHER" id="PTHR32282">
    <property type="entry name" value="BINDING PROTEIN TRANSPEPTIDASE, PUTATIVE-RELATED"/>
    <property type="match status" value="1"/>
</dbReference>
<organism evidence="14 15">
    <name type="scientific">Massilia polaris</name>
    <dbReference type="NCBI Taxonomy" id="2728846"/>
    <lineage>
        <taxon>Bacteria</taxon>
        <taxon>Pseudomonadati</taxon>
        <taxon>Pseudomonadota</taxon>
        <taxon>Betaproteobacteria</taxon>
        <taxon>Burkholderiales</taxon>
        <taxon>Oxalobacteraceae</taxon>
        <taxon>Telluria group</taxon>
        <taxon>Massilia</taxon>
    </lineage>
</organism>
<evidence type="ECO:0000256" key="10">
    <source>
        <dbReference type="ARBA" id="ARBA00044770"/>
    </source>
</evidence>
<dbReference type="SUPFAM" id="SSF53955">
    <property type="entry name" value="Lysozyme-like"/>
    <property type="match status" value="1"/>
</dbReference>
<evidence type="ECO:0000256" key="11">
    <source>
        <dbReference type="ARBA" id="ARBA00049902"/>
    </source>
</evidence>
<dbReference type="EMBL" id="JABBGG010000016">
    <property type="protein sequence ID" value="NML63366.1"/>
    <property type="molecule type" value="Genomic_DNA"/>
</dbReference>
<dbReference type="Pfam" id="PF00905">
    <property type="entry name" value="Transpeptidase"/>
    <property type="match status" value="1"/>
</dbReference>
<keyword evidence="6" id="KW-0328">Glycosyltransferase</keyword>
<dbReference type="GO" id="GO:0009252">
    <property type="term" value="P:peptidoglycan biosynthetic process"/>
    <property type="evidence" value="ECO:0007669"/>
    <property type="project" value="UniProtKB-UniPathway"/>
</dbReference>
<gene>
    <name evidence="14" type="ORF">HHL21_20195</name>
</gene>
<dbReference type="InterPro" id="IPR036950">
    <property type="entry name" value="PBP_transglycosylase"/>
</dbReference>
<dbReference type="EC" id="2.4.99.28" evidence="10"/>
<comment type="catalytic activity">
    <reaction evidence="11">
        <text>[GlcNAc-(1-&gt;4)-Mur2Ac(oyl-L-Ala-gamma-D-Glu-L-Lys-D-Ala-D-Ala)](n)-di-trans,octa-cis-undecaprenyl diphosphate + beta-D-GlcNAc-(1-&gt;4)-Mur2Ac(oyl-L-Ala-gamma-D-Glu-L-Lys-D-Ala-D-Ala)-di-trans,octa-cis-undecaprenyl diphosphate = [GlcNAc-(1-&gt;4)-Mur2Ac(oyl-L-Ala-gamma-D-Glu-L-Lys-D-Ala-D-Ala)](n+1)-di-trans,octa-cis-undecaprenyl diphosphate + di-trans,octa-cis-undecaprenyl diphosphate + H(+)</text>
        <dbReference type="Rhea" id="RHEA:23708"/>
        <dbReference type="Rhea" id="RHEA-COMP:9602"/>
        <dbReference type="Rhea" id="RHEA-COMP:9603"/>
        <dbReference type="ChEBI" id="CHEBI:15378"/>
        <dbReference type="ChEBI" id="CHEBI:58405"/>
        <dbReference type="ChEBI" id="CHEBI:60033"/>
        <dbReference type="ChEBI" id="CHEBI:78435"/>
        <dbReference type="EC" id="2.4.99.28"/>
    </reaction>
</comment>
<evidence type="ECO:0000256" key="6">
    <source>
        <dbReference type="ARBA" id="ARBA00022676"/>
    </source>
</evidence>
<evidence type="ECO:0000256" key="5">
    <source>
        <dbReference type="ARBA" id="ARBA00022670"/>
    </source>
</evidence>
<dbReference type="Gene3D" id="3.40.710.10">
    <property type="entry name" value="DD-peptidase/beta-lactamase superfamily"/>
    <property type="match status" value="1"/>
</dbReference>
<dbReference type="PANTHER" id="PTHR32282:SF24">
    <property type="entry name" value="GLYCOSYL TRANSFERASE FAMILY 51 DOMAIN-CONTAINING PROTEIN"/>
    <property type="match status" value="1"/>
</dbReference>
<comment type="similarity">
    <text evidence="3">In the N-terminal section; belongs to the glycosyltransferase 51 family.</text>
</comment>
<sequence length="1019" mass="112518">MPELQTEKKPPRRFKPVLILILLLVLAVIAALAAYEMRTSTMQAEFFARLASRLDYKVGPGPSSTIRFPHDSPYDERLGYANLPDYLGKLQTRHYAIESQARQSPKMVEMADMGLFATFREKTKVGLTILDCRGAPLFSSQFPERYYDGFDKAPALLVKSLLFIENRELLDTKNPKRNPAVEWDRFSKAVLDKSLSVFTGGDKRSAGGSTLATQIEKYRHSPDGRTSSLSEKLVQMASATLRAYQYGEDTTRARRQVVVDYLNTVPLSAKPGYGEVNGIGDGMWVWYGRKFEDVNRVLNGRIDTPQAAQMYKEALSLMIAQRRPAHYLGAGGDDLEQLTNTHLRVLAQAGVISPALRDAAMRMPLKPSASSGVAQPAANTFVTRKASNAVRTHLGGLLGESRLYNLDRLDLAVVATLDSNAQNAVTAVLRELRDAEKAGAAGLTGKGMLGNGDPSKVVYSFTLLERGEKANYLRVQTDNYDQPLDINEGAKLDLGSTAKLRTLVTYMDIVDQLHKRFAGMDAKMLRSTVIDPKDRMSQWAVEYFTLNQKAEARTLPAILEAALERKYSASPYEGFFTGGGLHTFGNFSKLDDRKIMTVRAALRSSTNLVFVRMMRDVVRYYMFQLPGSSAALLADSTDPRRAEYLARFADREGREFLTRFYNKYRGKNLAEAEKVLLASLRPTPTRLANVHRTIAPEASVAQFGKFLNDNLVSANEVDQERIERMYVQYSPANMSLADRGYLATIHPLELWLVGYMRTHPGAKFAEIADASVRERQLVYAWLFNTHRKHAQDRRIAGLLEVEAFLKIHAQWKKMGYPFDSLTPSYATTLGASADRPASLAEMMGIIVNGGVRKPTQRIDSMHFAQGTPYETLVKPAKEAQGEQVLAPEVAAAVSEAIRGVVSDGTAKRVKTAFMMSDGQVIAVGGKTGTGDQRFEVYGAGGRLIESRYVNRSATFVFNIGERFFGSMTAYVAGPSAADYDFTSALPVQLLATLAPSLMPMIEPPKTAVAGAAPLKVCGG</sequence>
<comment type="pathway">
    <text evidence="1">Cell wall biogenesis; peptidoglycan biosynthesis.</text>
</comment>
<evidence type="ECO:0000256" key="9">
    <source>
        <dbReference type="ARBA" id="ARBA00023268"/>
    </source>
</evidence>